<dbReference type="Pfam" id="PF03091">
    <property type="entry name" value="CutA1"/>
    <property type="match status" value="1"/>
</dbReference>
<evidence type="ECO:0000313" key="3">
    <source>
        <dbReference type="Proteomes" id="UP001601992"/>
    </source>
</evidence>
<proteinExistence type="inferred from homology"/>
<dbReference type="RefSeq" id="WP_157186155.1">
    <property type="nucleotide sequence ID" value="NZ_JBIAQY010000003.1"/>
</dbReference>
<dbReference type="SUPFAM" id="SSF54913">
    <property type="entry name" value="GlnB-like"/>
    <property type="match status" value="1"/>
</dbReference>
<gene>
    <name evidence="2" type="primary">cutA</name>
    <name evidence="2" type="ORF">ACFYXQ_09980</name>
</gene>
<dbReference type="InterPro" id="IPR015867">
    <property type="entry name" value="N-reg_PII/ATP_PRibTrfase_C"/>
</dbReference>
<sequence length="110" mass="12238">MTTARVWTVTSTTPTEGDARTIAKAAVSERLAAGAEITGPAVSVFWHHGELDEGREWRVSLRTSTPVRDRLASRISELHPWDSPEITATPVEWCSDTYAEWVERTTAEQV</sequence>
<dbReference type="Proteomes" id="UP001601992">
    <property type="component" value="Unassembled WGS sequence"/>
</dbReference>
<dbReference type="InterPro" id="IPR011322">
    <property type="entry name" value="N-reg_PII-like_a/b"/>
</dbReference>
<protein>
    <submittedName>
        <fullName evidence="2">Divalent-cation tolerance protein CutA</fullName>
    </submittedName>
</protein>
<dbReference type="InterPro" id="IPR004323">
    <property type="entry name" value="Ion_tolerance_CutA"/>
</dbReference>
<comment type="caution">
    <text evidence="2">The sequence shown here is derived from an EMBL/GenBank/DDBJ whole genome shotgun (WGS) entry which is preliminary data.</text>
</comment>
<comment type="similarity">
    <text evidence="1">Belongs to the CutA family.</text>
</comment>
<evidence type="ECO:0000256" key="1">
    <source>
        <dbReference type="ARBA" id="ARBA00010169"/>
    </source>
</evidence>
<name>A0ABW6RVP5_9NOCA</name>
<dbReference type="Gene3D" id="3.30.70.120">
    <property type="match status" value="1"/>
</dbReference>
<dbReference type="PANTHER" id="PTHR23419:SF8">
    <property type="entry name" value="FI09726P"/>
    <property type="match status" value="1"/>
</dbReference>
<reference evidence="2 3" key="1">
    <citation type="submission" date="2024-10" db="EMBL/GenBank/DDBJ databases">
        <title>The Natural Products Discovery Center: Release of the First 8490 Sequenced Strains for Exploring Actinobacteria Biosynthetic Diversity.</title>
        <authorList>
            <person name="Kalkreuter E."/>
            <person name="Kautsar S.A."/>
            <person name="Yang D."/>
            <person name="Bader C.D."/>
            <person name="Teijaro C.N."/>
            <person name="Fluegel L."/>
            <person name="Davis C.M."/>
            <person name="Simpson J.R."/>
            <person name="Lauterbach L."/>
            <person name="Steele A.D."/>
            <person name="Gui C."/>
            <person name="Meng S."/>
            <person name="Li G."/>
            <person name="Viehrig K."/>
            <person name="Ye F."/>
            <person name="Su P."/>
            <person name="Kiefer A.F."/>
            <person name="Nichols A."/>
            <person name="Cepeda A.J."/>
            <person name="Yan W."/>
            <person name="Fan B."/>
            <person name="Jiang Y."/>
            <person name="Adhikari A."/>
            <person name="Zheng C.-J."/>
            <person name="Schuster L."/>
            <person name="Cowan T.M."/>
            <person name="Smanski M.J."/>
            <person name="Chevrette M.G."/>
            <person name="De Carvalho L.P.S."/>
            <person name="Shen B."/>
        </authorList>
    </citation>
    <scope>NUCLEOTIDE SEQUENCE [LARGE SCALE GENOMIC DNA]</scope>
    <source>
        <strain evidence="2 3">NPDC002593</strain>
    </source>
</reference>
<organism evidence="2 3">
    <name type="scientific">Nocardia jiangxiensis</name>
    <dbReference type="NCBI Taxonomy" id="282685"/>
    <lineage>
        <taxon>Bacteria</taxon>
        <taxon>Bacillati</taxon>
        <taxon>Actinomycetota</taxon>
        <taxon>Actinomycetes</taxon>
        <taxon>Mycobacteriales</taxon>
        <taxon>Nocardiaceae</taxon>
        <taxon>Nocardia</taxon>
    </lineage>
</organism>
<dbReference type="EMBL" id="JBIAQY010000003">
    <property type="protein sequence ID" value="MFF3568092.1"/>
    <property type="molecule type" value="Genomic_DNA"/>
</dbReference>
<accession>A0ABW6RVP5</accession>
<evidence type="ECO:0000313" key="2">
    <source>
        <dbReference type="EMBL" id="MFF3568092.1"/>
    </source>
</evidence>
<keyword evidence="3" id="KW-1185">Reference proteome</keyword>
<dbReference type="PANTHER" id="PTHR23419">
    <property type="entry name" value="DIVALENT CATION TOLERANCE CUTA-RELATED"/>
    <property type="match status" value="1"/>
</dbReference>